<evidence type="ECO:0000313" key="4">
    <source>
        <dbReference type="EMBL" id="KAF1375318.1"/>
    </source>
</evidence>
<dbReference type="AlphaFoldDB" id="A0A6A5E953"/>
<comment type="caution">
    <text evidence="4">The sequence shown here is derived from an EMBL/GenBank/DDBJ whole genome shotgun (WGS) entry which is preliminary data.</text>
</comment>
<feature type="region of interest" description="Disordered" evidence="2">
    <location>
        <begin position="1"/>
        <end position="35"/>
    </location>
</feature>
<reference evidence="4 5" key="1">
    <citation type="submission" date="2019-06" db="EMBL/GenBank/DDBJ databases">
        <title>A chromosome-scale genome assembly of the European perch, Perca fluviatilis.</title>
        <authorList>
            <person name="Roques C."/>
            <person name="Zahm M."/>
            <person name="Cabau C."/>
            <person name="Klopp C."/>
            <person name="Bouchez O."/>
            <person name="Donnadieu C."/>
            <person name="Kuhl H."/>
            <person name="Gislard M."/>
            <person name="Guendouz S."/>
            <person name="Journot L."/>
            <person name="Haffray P."/>
            <person name="Bestin A."/>
            <person name="Morvezen R."/>
            <person name="Feron R."/>
            <person name="Wen M."/>
            <person name="Jouanno E."/>
            <person name="Herpin A."/>
            <person name="Schartl M."/>
            <person name="Postlethwait J."/>
            <person name="Schaerlinger B."/>
            <person name="Chardard D."/>
            <person name="Lecocq T."/>
            <person name="Poncet C."/>
            <person name="Jaffrelo L."/>
            <person name="Lampietro C."/>
            <person name="Guiguen Y."/>
        </authorList>
    </citation>
    <scope>NUCLEOTIDE SEQUENCE [LARGE SCALE GENOMIC DNA]</scope>
    <source>
        <tissue evidence="4">Blood</tissue>
    </source>
</reference>
<dbReference type="EMBL" id="VHII01000019">
    <property type="protein sequence ID" value="KAF1375318.1"/>
    <property type="molecule type" value="Genomic_DNA"/>
</dbReference>
<feature type="coiled-coil region" evidence="1">
    <location>
        <begin position="56"/>
        <end position="83"/>
    </location>
</feature>
<organism evidence="4 5">
    <name type="scientific">Perca fluviatilis</name>
    <name type="common">European perch</name>
    <dbReference type="NCBI Taxonomy" id="8168"/>
    <lineage>
        <taxon>Eukaryota</taxon>
        <taxon>Metazoa</taxon>
        <taxon>Chordata</taxon>
        <taxon>Craniata</taxon>
        <taxon>Vertebrata</taxon>
        <taxon>Euteleostomi</taxon>
        <taxon>Actinopterygii</taxon>
        <taxon>Neopterygii</taxon>
        <taxon>Teleostei</taxon>
        <taxon>Neoteleostei</taxon>
        <taxon>Acanthomorphata</taxon>
        <taxon>Eupercaria</taxon>
        <taxon>Perciformes</taxon>
        <taxon>Percoidei</taxon>
        <taxon>Percidae</taxon>
        <taxon>Percinae</taxon>
        <taxon>Perca</taxon>
    </lineage>
</organism>
<feature type="domain" description="BEN" evidence="3">
    <location>
        <begin position="214"/>
        <end position="311"/>
    </location>
</feature>
<keyword evidence="5" id="KW-1185">Reference proteome</keyword>
<feature type="region of interest" description="Disordered" evidence="2">
    <location>
        <begin position="148"/>
        <end position="178"/>
    </location>
</feature>
<sequence length="321" mass="34967">MLQSCQSARMAETADSSVLQQPTHGGGNGSVTGSVTGPTVVKVEYGEPVPLHAAELHFLRSQVRELEREKAELLAENHRLNNMLVHEIPGLLSTMWQTLGQVNSHRSVSTATGRSDSYAAYLHQQHTAANQDADFSPQVLVQRLQDELSADTSESWEDGGAPGHTGEGPPGHTGQEAPLCSQTDMEELRRSCSESQCTANANAHANRQVEVYPGSGVLCDFRSWQAANQAPSPTAMARLLLLGVFDMHTLMNSNLRGGRSRRPAFHPQRNALDPHKINAIFNAILARFPLAKRGVIGSGINSKLSEIRFHSRRANRDAPFL</sequence>
<accession>A0A6A5E953</accession>
<dbReference type="OrthoDB" id="8840061at2759"/>
<dbReference type="PROSITE" id="PS51457">
    <property type="entry name" value="BEN"/>
    <property type="match status" value="1"/>
</dbReference>
<evidence type="ECO:0000256" key="1">
    <source>
        <dbReference type="SAM" id="Coils"/>
    </source>
</evidence>
<evidence type="ECO:0000256" key="2">
    <source>
        <dbReference type="SAM" id="MobiDB-lite"/>
    </source>
</evidence>
<dbReference type="Gene3D" id="1.10.10.2590">
    <property type="entry name" value="BEN domain"/>
    <property type="match status" value="1"/>
</dbReference>
<dbReference type="Pfam" id="PF10523">
    <property type="entry name" value="BEN"/>
    <property type="match status" value="1"/>
</dbReference>
<feature type="compositionally biased region" description="Gly residues" evidence="2">
    <location>
        <begin position="160"/>
        <end position="171"/>
    </location>
</feature>
<keyword evidence="1" id="KW-0175">Coiled coil</keyword>
<dbReference type="Proteomes" id="UP000465112">
    <property type="component" value="Chromosome 19"/>
</dbReference>
<evidence type="ECO:0000313" key="5">
    <source>
        <dbReference type="Proteomes" id="UP000465112"/>
    </source>
</evidence>
<dbReference type="InterPro" id="IPR018379">
    <property type="entry name" value="BEN_domain"/>
</dbReference>
<proteinExistence type="predicted"/>
<gene>
    <name evidence="4" type="ORF">PFLUV_G00218550</name>
</gene>
<evidence type="ECO:0000259" key="3">
    <source>
        <dbReference type="PROSITE" id="PS51457"/>
    </source>
</evidence>
<name>A0A6A5E953_PERFL</name>
<dbReference type="GO" id="GO:0003677">
    <property type="term" value="F:DNA binding"/>
    <property type="evidence" value="ECO:0007669"/>
    <property type="project" value="InterPro"/>
</dbReference>
<dbReference type="SMART" id="SM01025">
    <property type="entry name" value="BEN"/>
    <property type="match status" value="1"/>
</dbReference>
<protein>
    <recommendedName>
        <fullName evidence="3">BEN domain-containing protein</fullName>
    </recommendedName>
</protein>